<proteinExistence type="inferred from homology"/>
<evidence type="ECO:0000259" key="5">
    <source>
        <dbReference type="Pfam" id="PF03446"/>
    </source>
</evidence>
<dbReference type="EC" id="1.1.1.44" evidence="6"/>
<dbReference type="RefSeq" id="WP_022092096.1">
    <property type="nucleotide sequence ID" value="NZ_BAABYN010000001.1"/>
</dbReference>
<dbReference type="Proteomes" id="UP001243496">
    <property type="component" value="Chromosome"/>
</dbReference>
<dbReference type="OrthoDB" id="9804542at2"/>
<dbReference type="AlphaFoldDB" id="A0A173SJC1"/>
<comment type="similarity">
    <text evidence="1">Belongs to the 6-phosphogluconate dehydrogenase family.</text>
</comment>
<dbReference type="PANTHER" id="PTHR11811">
    <property type="entry name" value="6-PHOSPHOGLUCONATE DEHYDROGENASE"/>
    <property type="match status" value="1"/>
</dbReference>
<dbReference type="SUPFAM" id="SSF48179">
    <property type="entry name" value="6-phosphogluconate dehydrogenase C-terminal domain-like"/>
    <property type="match status" value="1"/>
</dbReference>
<sequence>MKLKMVGLGKMGFNLALNMKDHEVDVEGFDVNEEARKKAEESGIKSYETLKDLVSADQKDVIWVMLPAGKITNSVLDELSGLCKKGDIVIDGGNSDHRDSLKTAKKMEEKGIYFFDIGTSGGVYGARHGASFMCGGDPEVFKNDLQEMLESIATTNGCLYTGKTGSGHYLKMIHNAMLYGYMQTLGEGFELLEKSEFDYDLEHVADSLSKSSVIRGWLLELAANAFRKDPDLEKIKGVVGASKTTGWTIESACELGVPIPIISTSLMMRLRSKQDDSFSAKVIASLRDEVGGHKAQSK</sequence>
<dbReference type="EMBL" id="CZAU01000001">
    <property type="protein sequence ID" value="CUO88641.1"/>
    <property type="molecule type" value="Genomic_DNA"/>
</dbReference>
<accession>A0A173SJC1</accession>
<dbReference type="InterPro" id="IPR036291">
    <property type="entry name" value="NAD(P)-bd_dom_sf"/>
</dbReference>
<dbReference type="EMBL" id="CYXT01000008">
    <property type="protein sequence ID" value="CUM90443.1"/>
    <property type="molecule type" value="Genomic_DNA"/>
</dbReference>
<dbReference type="InterPro" id="IPR013328">
    <property type="entry name" value="6PGD_dom2"/>
</dbReference>
<organism evidence="6 10">
    <name type="scientific">Anaerostipes hadrus</name>
    <dbReference type="NCBI Taxonomy" id="649756"/>
    <lineage>
        <taxon>Bacteria</taxon>
        <taxon>Bacillati</taxon>
        <taxon>Bacillota</taxon>
        <taxon>Clostridia</taxon>
        <taxon>Lachnospirales</taxon>
        <taxon>Lachnospiraceae</taxon>
        <taxon>Anaerostipes</taxon>
    </lineage>
</organism>
<evidence type="ECO:0000313" key="6">
    <source>
        <dbReference type="EMBL" id="CUM90443.1"/>
    </source>
</evidence>
<evidence type="ECO:0000313" key="8">
    <source>
        <dbReference type="EMBL" id="WMD16593.1"/>
    </source>
</evidence>
<evidence type="ECO:0000313" key="9">
    <source>
        <dbReference type="Proteomes" id="UP000095564"/>
    </source>
</evidence>
<dbReference type="PRINTS" id="PR00076">
    <property type="entry name" value="6PGDHDRGNASE"/>
</dbReference>
<dbReference type="NCBIfam" id="NF007161">
    <property type="entry name" value="PRK09599.1"/>
    <property type="match status" value="1"/>
</dbReference>
<dbReference type="Proteomes" id="UP000095564">
    <property type="component" value="Unassembled WGS sequence"/>
</dbReference>
<name>A0A173SJC1_ANAHA</name>
<dbReference type="EMBL" id="CP132968">
    <property type="protein sequence ID" value="WMD16593.1"/>
    <property type="molecule type" value="Genomic_DNA"/>
</dbReference>
<dbReference type="InterPro" id="IPR004849">
    <property type="entry name" value="6DGDH_YqeC"/>
</dbReference>
<dbReference type="InterPro" id="IPR006183">
    <property type="entry name" value="Pgluconate_DH"/>
</dbReference>
<keyword evidence="3" id="KW-0311">Gluconate utilization</keyword>
<dbReference type="InterPro" id="IPR006115">
    <property type="entry name" value="6PGDH_NADP-bd"/>
</dbReference>
<evidence type="ECO:0000313" key="7">
    <source>
        <dbReference type="EMBL" id="CUO88641.1"/>
    </source>
</evidence>
<dbReference type="GO" id="GO:0006098">
    <property type="term" value="P:pentose-phosphate shunt"/>
    <property type="evidence" value="ECO:0007669"/>
    <property type="project" value="InterPro"/>
</dbReference>
<evidence type="ECO:0000259" key="4">
    <source>
        <dbReference type="Pfam" id="PF00393"/>
    </source>
</evidence>
<feature type="domain" description="6-phosphogluconate dehydrogenase C-terminal" evidence="4">
    <location>
        <begin position="167"/>
        <end position="277"/>
    </location>
</feature>
<gene>
    <name evidence="6" type="primary">gnd</name>
    <name evidence="6" type="ORF">ERS852425_01360</name>
    <name evidence="7" type="ORF">ERS852520_00081</name>
    <name evidence="8" type="ORF">RBI15_00425</name>
</gene>
<dbReference type="GO" id="GO:0050661">
    <property type="term" value="F:NADP binding"/>
    <property type="evidence" value="ECO:0007669"/>
    <property type="project" value="InterPro"/>
</dbReference>
<dbReference type="GeneID" id="92739827"/>
<reference evidence="8" key="2">
    <citation type="submission" date="2023-08" db="EMBL/GenBank/DDBJ databases">
        <title>Complete Genome Sequences of butyrate producing Anaerostipes hadrus strains BA1 and GIF7 isolated from the terminal ileum of a healthy lean male.</title>
        <authorList>
            <person name="Low A."/>
            <person name="Sheludchenko M."/>
            <person name="Cheng H.E."/>
            <person name="Koh X.Q."/>
            <person name="Lee J."/>
        </authorList>
    </citation>
    <scope>NUCLEOTIDE SEQUENCE</scope>
    <source>
        <strain evidence="8">BA1</strain>
    </source>
</reference>
<keyword evidence="2 6" id="KW-0560">Oxidoreductase</keyword>
<dbReference type="GO" id="GO:0004616">
    <property type="term" value="F:phosphogluconate dehydrogenase (decarboxylating) activity"/>
    <property type="evidence" value="ECO:0007669"/>
    <property type="project" value="UniProtKB-EC"/>
</dbReference>
<dbReference type="InterPro" id="IPR006114">
    <property type="entry name" value="6PGDH_C"/>
</dbReference>
<dbReference type="NCBIfam" id="TIGR00872">
    <property type="entry name" value="gnd_rel"/>
    <property type="match status" value="1"/>
</dbReference>
<evidence type="ECO:0000256" key="3">
    <source>
        <dbReference type="ARBA" id="ARBA00023064"/>
    </source>
</evidence>
<protein>
    <submittedName>
        <fullName evidence="6">6-phosphogluconate dehydrogenase, decarboxylating</fullName>
        <ecNumber evidence="6">1.1.1.44</ecNumber>
    </submittedName>
    <submittedName>
        <fullName evidence="8">Decarboxylating 6-phosphogluconate dehydrogenase</fullName>
    </submittedName>
</protein>
<evidence type="ECO:0000256" key="1">
    <source>
        <dbReference type="ARBA" id="ARBA00008419"/>
    </source>
</evidence>
<dbReference type="Gene3D" id="3.40.50.720">
    <property type="entry name" value="NAD(P)-binding Rossmann-like Domain"/>
    <property type="match status" value="1"/>
</dbReference>
<dbReference type="SUPFAM" id="SSF51735">
    <property type="entry name" value="NAD(P)-binding Rossmann-fold domains"/>
    <property type="match status" value="1"/>
</dbReference>
<dbReference type="InterPro" id="IPR008927">
    <property type="entry name" value="6-PGluconate_DH-like_C_sf"/>
</dbReference>
<evidence type="ECO:0000313" key="10">
    <source>
        <dbReference type="Proteomes" id="UP000095598"/>
    </source>
</evidence>
<dbReference type="Pfam" id="PF00393">
    <property type="entry name" value="6PGD"/>
    <property type="match status" value="1"/>
</dbReference>
<dbReference type="Proteomes" id="UP000095598">
    <property type="component" value="Unassembled WGS sequence"/>
</dbReference>
<reference evidence="9 10" key="1">
    <citation type="submission" date="2015-09" db="EMBL/GenBank/DDBJ databases">
        <authorList>
            <consortium name="Pathogen Informatics"/>
        </authorList>
    </citation>
    <scope>NUCLEOTIDE SEQUENCE [LARGE SCALE GENOMIC DNA]</scope>
    <source>
        <strain evidence="6 10">2789STDY5608868</strain>
        <strain evidence="7 9">2789STDY5834908</strain>
    </source>
</reference>
<evidence type="ECO:0000256" key="2">
    <source>
        <dbReference type="ARBA" id="ARBA00023002"/>
    </source>
</evidence>
<feature type="domain" description="6-phosphogluconate dehydrogenase NADP-binding" evidence="5">
    <location>
        <begin position="4"/>
        <end position="157"/>
    </location>
</feature>
<dbReference type="Gene3D" id="1.10.1040.10">
    <property type="entry name" value="N-(1-d-carboxylethyl)-l-norvaline Dehydrogenase, domain 2"/>
    <property type="match status" value="1"/>
</dbReference>
<dbReference type="Pfam" id="PF03446">
    <property type="entry name" value="NAD_binding_2"/>
    <property type="match status" value="1"/>
</dbReference>
<dbReference type="GO" id="GO:0019521">
    <property type="term" value="P:D-gluconate metabolic process"/>
    <property type="evidence" value="ECO:0007669"/>
    <property type="project" value="UniProtKB-KW"/>
</dbReference>